<comment type="caution">
    <text evidence="2">The sequence shown here is derived from an EMBL/GenBank/DDBJ whole genome shotgun (WGS) entry which is preliminary data.</text>
</comment>
<protein>
    <submittedName>
        <fullName evidence="2">Uncharacterized protein</fullName>
    </submittedName>
</protein>
<evidence type="ECO:0000313" key="3">
    <source>
        <dbReference type="Proteomes" id="UP000605992"/>
    </source>
</evidence>
<gene>
    <name evidence="2" type="ORF">Pth03_18490</name>
</gene>
<dbReference type="EMBL" id="BOOR01000010">
    <property type="protein sequence ID" value="GII53460.1"/>
    <property type="molecule type" value="Genomic_DNA"/>
</dbReference>
<evidence type="ECO:0000256" key="1">
    <source>
        <dbReference type="SAM" id="MobiDB-lite"/>
    </source>
</evidence>
<feature type="compositionally biased region" description="Pro residues" evidence="1">
    <location>
        <begin position="14"/>
        <end position="25"/>
    </location>
</feature>
<feature type="region of interest" description="Disordered" evidence="1">
    <location>
        <begin position="1"/>
        <end position="44"/>
    </location>
</feature>
<name>A0A8J3VAX2_9ACTN</name>
<dbReference type="RefSeq" id="WP_203943733.1">
    <property type="nucleotide sequence ID" value="NZ_BOOR01000010.1"/>
</dbReference>
<proteinExistence type="predicted"/>
<organism evidence="2 3">
    <name type="scientific">Planotetraspora thailandica</name>
    <dbReference type="NCBI Taxonomy" id="487172"/>
    <lineage>
        <taxon>Bacteria</taxon>
        <taxon>Bacillati</taxon>
        <taxon>Actinomycetota</taxon>
        <taxon>Actinomycetes</taxon>
        <taxon>Streptosporangiales</taxon>
        <taxon>Streptosporangiaceae</taxon>
        <taxon>Planotetraspora</taxon>
    </lineage>
</organism>
<feature type="compositionally biased region" description="Low complexity" evidence="1">
    <location>
        <begin position="26"/>
        <end position="36"/>
    </location>
</feature>
<dbReference type="AlphaFoldDB" id="A0A8J3VAX2"/>
<accession>A0A8J3VAX2</accession>
<keyword evidence="3" id="KW-1185">Reference proteome</keyword>
<evidence type="ECO:0000313" key="2">
    <source>
        <dbReference type="EMBL" id="GII53460.1"/>
    </source>
</evidence>
<sequence length="425" mass="43374">MNIPPRPGGEWRFNPPPGWPAPPKDWIPAPTWSGPDPSWPAPPANWPWWVRDEVAIPGGGDTMAFDAPLVGPASANPAPVGLPPMGQAPMSPPPMGPPPGGAETMAFGGAPAGSAPMGAPPMGRAPMGPPPMGPPPGGAETMAFGGPPAGSAPMGAPPMGPPPMGPPPMGQAPMAPATYDQVPHDQPAYDQAAYDQAPYDPAFYNQAPYDPGQFNPAPAQAGRSGTGLKVPWKLVGIGAAVVVVGVAAFLAYGGPGNDAVGTTSAGSTASSAPEDAATQEQAAAIDKVLDASKPSRGKLQQGLSQMLHCSKPGQAVATLQRVTQQRASQVQQAKKLKVDALDGGDALKRHLVDALTASQQADAAYLKWAQKRQALHCKGKTAGDPFYDAGTTASLKATKSKTAFVKLWGPIAEQEGLPARTTGEI</sequence>
<dbReference type="Proteomes" id="UP000605992">
    <property type="component" value="Unassembled WGS sequence"/>
</dbReference>
<reference evidence="2" key="1">
    <citation type="submission" date="2021-01" db="EMBL/GenBank/DDBJ databases">
        <title>Whole genome shotgun sequence of Planotetraspora thailandica NBRC 104271.</title>
        <authorList>
            <person name="Komaki H."/>
            <person name="Tamura T."/>
        </authorList>
    </citation>
    <scope>NUCLEOTIDE SEQUENCE</scope>
    <source>
        <strain evidence="2">NBRC 104271</strain>
    </source>
</reference>